<keyword evidence="4" id="KW-1185">Reference proteome</keyword>
<dbReference type="InterPro" id="IPR027843">
    <property type="entry name" value="DUF4440"/>
</dbReference>
<evidence type="ECO:0000313" key="3">
    <source>
        <dbReference type="EMBL" id="RFS19277.1"/>
    </source>
</evidence>
<evidence type="ECO:0000259" key="2">
    <source>
        <dbReference type="Pfam" id="PF14534"/>
    </source>
</evidence>
<dbReference type="Gene3D" id="3.10.450.50">
    <property type="match status" value="1"/>
</dbReference>
<reference evidence="3 4" key="1">
    <citation type="submission" date="2018-07" db="EMBL/GenBank/DDBJ databases">
        <title>Chitinophaga K2CV101002-2 sp. nov., isolated from a monsoon evergreen broad-leaved forest soil.</title>
        <authorList>
            <person name="Lv Y."/>
        </authorList>
    </citation>
    <scope>NUCLEOTIDE SEQUENCE [LARGE SCALE GENOMIC DNA]</scope>
    <source>
        <strain evidence="3 4">GDMCC 1.1288</strain>
    </source>
</reference>
<dbReference type="Pfam" id="PF14534">
    <property type="entry name" value="DUF4440"/>
    <property type="match status" value="1"/>
</dbReference>
<dbReference type="RefSeq" id="WP_116978330.1">
    <property type="nucleotide sequence ID" value="NZ_QPMM01000014.1"/>
</dbReference>
<accession>A0A3E1Y460</accession>
<evidence type="ECO:0000313" key="4">
    <source>
        <dbReference type="Proteomes" id="UP000260644"/>
    </source>
</evidence>
<proteinExistence type="predicted"/>
<comment type="caution">
    <text evidence="3">The sequence shown here is derived from an EMBL/GenBank/DDBJ whole genome shotgun (WGS) entry which is preliminary data.</text>
</comment>
<dbReference type="OrthoDB" id="1357763at2"/>
<dbReference type="AlphaFoldDB" id="A0A3E1Y460"/>
<dbReference type="Proteomes" id="UP000260644">
    <property type="component" value="Unassembled WGS sequence"/>
</dbReference>
<dbReference type="SUPFAM" id="SSF54427">
    <property type="entry name" value="NTF2-like"/>
    <property type="match status" value="1"/>
</dbReference>
<dbReference type="EMBL" id="QPMM01000014">
    <property type="protein sequence ID" value="RFS19277.1"/>
    <property type="molecule type" value="Genomic_DNA"/>
</dbReference>
<evidence type="ECO:0000256" key="1">
    <source>
        <dbReference type="SAM" id="SignalP"/>
    </source>
</evidence>
<gene>
    <name evidence="3" type="ORF">DVR12_23880</name>
</gene>
<organism evidence="3 4">
    <name type="scientific">Chitinophaga silvatica</name>
    <dbReference type="NCBI Taxonomy" id="2282649"/>
    <lineage>
        <taxon>Bacteria</taxon>
        <taxon>Pseudomonadati</taxon>
        <taxon>Bacteroidota</taxon>
        <taxon>Chitinophagia</taxon>
        <taxon>Chitinophagales</taxon>
        <taxon>Chitinophagaceae</taxon>
        <taxon>Chitinophaga</taxon>
    </lineage>
</organism>
<feature type="domain" description="DUF4440" evidence="2">
    <location>
        <begin position="33"/>
        <end position="150"/>
    </location>
</feature>
<name>A0A3E1Y460_9BACT</name>
<feature type="signal peptide" evidence="1">
    <location>
        <begin position="1"/>
        <end position="20"/>
    </location>
</feature>
<feature type="chain" id="PRO_5017615535" evidence="1">
    <location>
        <begin position="21"/>
        <end position="252"/>
    </location>
</feature>
<sequence length="252" mass="28552">MTKRISLLMLLFASFLHTKAQTTDAELTTVILHKDSLFWKAYNTCDISKLDSFFVQDLEFYHDKGGPMLGLPAFVESMKNLCGNPNFKLRREPIPESIHVFPLRKGKDLYGAILTGVHVFYVTKDGKPEFLDGEASFTHLWLLKDGSWKMSRVLSYDHHAANKSRKAITLSNAALKAFAGKYKGPQSEIEITVATDHLVLNNNGKRSDIYPATASEFFMKERNLNFEFVTQSNVKKLLVKEDGGIAEELTRR</sequence>
<keyword evidence="1" id="KW-0732">Signal</keyword>
<protein>
    <submittedName>
        <fullName evidence="3">Nuclear transport factor 2 family protein</fullName>
    </submittedName>
</protein>
<dbReference type="InterPro" id="IPR032710">
    <property type="entry name" value="NTF2-like_dom_sf"/>
</dbReference>